<dbReference type="Pfam" id="PF00005">
    <property type="entry name" value="ABC_tran"/>
    <property type="match status" value="1"/>
</dbReference>
<name>A0AA43RJU3_9LACT</name>
<comment type="caution">
    <text evidence="5">The sequence shown here is derived from an EMBL/GenBank/DDBJ whole genome shotgun (WGS) entry which is preliminary data.</text>
</comment>
<sequence length="221" mass="25296">MSELLTLNNIYFTIEEKNILNNISLHFSNHERTSIQGKSGSGKSTLLKIMAAIHPISQGSIYLKGKNMKDIDYTDYRKSVSYVYQTPHLFGETVQDNLSFPSSIRDEVFNMEKAQSYLSDLGLDYLSFSQDINSLSGGEKQRVSLIRHLMYPPEMLLLDEVTASLDEESSEKIWQWILAQADRHDISLVWVSHKSEEQEMATRHIVIDQGRLVENGEIDHV</sequence>
<accession>A0AA43RJU3</accession>
<dbReference type="Proteomes" id="UP001171751">
    <property type="component" value="Unassembled WGS sequence"/>
</dbReference>
<dbReference type="PANTHER" id="PTHR43423">
    <property type="entry name" value="ABC TRANSPORTER I FAMILY MEMBER 17"/>
    <property type="match status" value="1"/>
</dbReference>
<keyword evidence="6" id="KW-1185">Reference proteome</keyword>
<dbReference type="Gene3D" id="3.40.50.300">
    <property type="entry name" value="P-loop containing nucleotide triphosphate hydrolases"/>
    <property type="match status" value="1"/>
</dbReference>
<evidence type="ECO:0000313" key="5">
    <source>
        <dbReference type="EMBL" id="MDO5456821.1"/>
    </source>
</evidence>
<gene>
    <name evidence="5" type="ORF">Q4F26_00610</name>
</gene>
<dbReference type="InterPro" id="IPR027417">
    <property type="entry name" value="P-loop_NTPase"/>
</dbReference>
<protein>
    <submittedName>
        <fullName evidence="5">ATP-binding cassette domain-containing protein</fullName>
    </submittedName>
</protein>
<evidence type="ECO:0000313" key="6">
    <source>
        <dbReference type="Proteomes" id="UP001171751"/>
    </source>
</evidence>
<reference evidence="5" key="1">
    <citation type="submission" date="2023-07" db="EMBL/GenBank/DDBJ databases">
        <title>Between Cages and Wild: Unraveling the Impact of Captivity on Animal Microbiomes and Antimicrobial Resistance.</title>
        <authorList>
            <person name="Schmartz G.P."/>
            <person name="Rehner J."/>
            <person name="Schuff M.J."/>
            <person name="Becker S.L."/>
            <person name="Kravczyk M."/>
            <person name="Gurevich A."/>
            <person name="Francke R."/>
            <person name="Mueller R."/>
            <person name="Keller V."/>
            <person name="Keller A."/>
        </authorList>
    </citation>
    <scope>NUCLEOTIDE SEQUENCE</scope>
    <source>
        <strain evidence="5">S39M_St_73</strain>
    </source>
</reference>
<dbReference type="GO" id="GO:0016887">
    <property type="term" value="F:ATP hydrolysis activity"/>
    <property type="evidence" value="ECO:0007669"/>
    <property type="project" value="InterPro"/>
</dbReference>
<dbReference type="AlphaFoldDB" id="A0AA43RJU3"/>
<dbReference type="InterPro" id="IPR003439">
    <property type="entry name" value="ABC_transporter-like_ATP-bd"/>
</dbReference>
<dbReference type="InterPro" id="IPR003593">
    <property type="entry name" value="AAA+_ATPase"/>
</dbReference>
<evidence type="ECO:0000256" key="1">
    <source>
        <dbReference type="ARBA" id="ARBA00022592"/>
    </source>
</evidence>
<keyword evidence="1" id="KW-0813">Transport</keyword>
<dbReference type="GO" id="GO:0006817">
    <property type="term" value="P:phosphate ion transport"/>
    <property type="evidence" value="ECO:0007669"/>
    <property type="project" value="UniProtKB-KW"/>
</dbReference>
<evidence type="ECO:0000259" key="4">
    <source>
        <dbReference type="PROSITE" id="PS50893"/>
    </source>
</evidence>
<keyword evidence="1" id="KW-0592">Phosphate transport</keyword>
<evidence type="ECO:0000256" key="3">
    <source>
        <dbReference type="ARBA" id="ARBA00022840"/>
    </source>
</evidence>
<organism evidence="5 6">
    <name type="scientific">Atopococcus tabaci</name>
    <dbReference type="NCBI Taxonomy" id="269774"/>
    <lineage>
        <taxon>Bacteria</taxon>
        <taxon>Bacillati</taxon>
        <taxon>Bacillota</taxon>
        <taxon>Bacilli</taxon>
        <taxon>Lactobacillales</taxon>
        <taxon>Carnobacteriaceae</taxon>
        <taxon>Atopococcus</taxon>
    </lineage>
</organism>
<dbReference type="SMART" id="SM00382">
    <property type="entry name" value="AAA"/>
    <property type="match status" value="1"/>
</dbReference>
<feature type="domain" description="ABC transporter" evidence="4">
    <location>
        <begin position="5"/>
        <end position="221"/>
    </location>
</feature>
<keyword evidence="3 5" id="KW-0067">ATP-binding</keyword>
<keyword evidence="2" id="KW-0547">Nucleotide-binding</keyword>
<dbReference type="SUPFAM" id="SSF52540">
    <property type="entry name" value="P-loop containing nucleoside triphosphate hydrolases"/>
    <property type="match status" value="1"/>
</dbReference>
<dbReference type="GO" id="GO:0005524">
    <property type="term" value="F:ATP binding"/>
    <property type="evidence" value="ECO:0007669"/>
    <property type="project" value="UniProtKB-KW"/>
</dbReference>
<dbReference type="PANTHER" id="PTHR43423:SF1">
    <property type="entry name" value="ABC TRANSPORTER I FAMILY MEMBER 17"/>
    <property type="match status" value="1"/>
</dbReference>
<proteinExistence type="predicted"/>
<dbReference type="PROSITE" id="PS50893">
    <property type="entry name" value="ABC_TRANSPORTER_2"/>
    <property type="match status" value="1"/>
</dbReference>
<evidence type="ECO:0000256" key="2">
    <source>
        <dbReference type="ARBA" id="ARBA00022741"/>
    </source>
</evidence>
<dbReference type="EMBL" id="JAUNQW010000001">
    <property type="protein sequence ID" value="MDO5456821.1"/>
    <property type="molecule type" value="Genomic_DNA"/>
</dbReference>